<keyword evidence="4" id="KW-1185">Reference proteome</keyword>
<dbReference type="Proteomes" id="UP000559027">
    <property type="component" value="Unassembled WGS sequence"/>
</dbReference>
<proteinExistence type="predicted"/>
<gene>
    <name evidence="3" type="ORF">D9756_006718</name>
</gene>
<dbReference type="OrthoDB" id="3144234at2759"/>
<dbReference type="EMBL" id="JAACJO010000006">
    <property type="protein sequence ID" value="KAF5357046.1"/>
    <property type="molecule type" value="Genomic_DNA"/>
</dbReference>
<dbReference type="Pfam" id="PF20415">
    <property type="entry name" value="DUF6699"/>
    <property type="match status" value="1"/>
</dbReference>
<feature type="domain" description="DUF6699" evidence="2">
    <location>
        <begin position="66"/>
        <end position="225"/>
    </location>
</feature>
<feature type="compositionally biased region" description="Low complexity" evidence="1">
    <location>
        <begin position="14"/>
        <end position="37"/>
    </location>
</feature>
<evidence type="ECO:0000256" key="1">
    <source>
        <dbReference type="SAM" id="MobiDB-lite"/>
    </source>
</evidence>
<evidence type="ECO:0000313" key="3">
    <source>
        <dbReference type="EMBL" id="KAF5357046.1"/>
    </source>
</evidence>
<evidence type="ECO:0000313" key="4">
    <source>
        <dbReference type="Proteomes" id="UP000559027"/>
    </source>
</evidence>
<dbReference type="AlphaFoldDB" id="A0A8H5G2I3"/>
<reference evidence="3 4" key="1">
    <citation type="journal article" date="2020" name="ISME J.">
        <title>Uncovering the hidden diversity of litter-decomposition mechanisms in mushroom-forming fungi.</title>
        <authorList>
            <person name="Floudas D."/>
            <person name="Bentzer J."/>
            <person name="Ahren D."/>
            <person name="Johansson T."/>
            <person name="Persson P."/>
            <person name="Tunlid A."/>
        </authorList>
    </citation>
    <scope>NUCLEOTIDE SEQUENCE [LARGE SCALE GENOMIC DNA]</scope>
    <source>
        <strain evidence="3 4">CBS 146.42</strain>
    </source>
</reference>
<protein>
    <recommendedName>
        <fullName evidence="2">DUF6699 domain-containing protein</fullName>
    </recommendedName>
</protein>
<organism evidence="3 4">
    <name type="scientific">Leucocoprinus leucothites</name>
    <dbReference type="NCBI Taxonomy" id="201217"/>
    <lineage>
        <taxon>Eukaryota</taxon>
        <taxon>Fungi</taxon>
        <taxon>Dikarya</taxon>
        <taxon>Basidiomycota</taxon>
        <taxon>Agaricomycotina</taxon>
        <taxon>Agaricomycetes</taxon>
        <taxon>Agaricomycetidae</taxon>
        <taxon>Agaricales</taxon>
        <taxon>Agaricineae</taxon>
        <taxon>Agaricaceae</taxon>
        <taxon>Leucocoprinus</taxon>
    </lineage>
</organism>
<comment type="caution">
    <text evidence="3">The sequence shown here is derived from an EMBL/GenBank/DDBJ whole genome shotgun (WGS) entry which is preliminary data.</text>
</comment>
<sequence>MPSASRSRFPSTSPPQSSASLSSGNATSHSRSSSGSSLGHGPALIQLHYFLQKTQEVVAHDIRTYILWDIREHPRKAQTVSQLPLPIPSEVLNAYATNPPVAYINVTCEYPKPWSTVVHASGANQSGGFPQNRATAGVTVADLLGAIYNHARTHPVSTSEFNALLPKQQTRVLDAYEKRRKVVNTNQVIPGNSTASSRRNAAPPAGEGIKLVDTFLMHTMFAGLEVDLNNACTVNLSVKRPN</sequence>
<feature type="compositionally biased region" description="Polar residues" evidence="1">
    <location>
        <begin position="1"/>
        <end position="10"/>
    </location>
</feature>
<dbReference type="InterPro" id="IPR046522">
    <property type="entry name" value="DUF6699"/>
</dbReference>
<accession>A0A8H5G2I3</accession>
<evidence type="ECO:0000259" key="2">
    <source>
        <dbReference type="Pfam" id="PF20415"/>
    </source>
</evidence>
<name>A0A8H5G2I3_9AGAR</name>
<feature type="region of interest" description="Disordered" evidence="1">
    <location>
        <begin position="1"/>
        <end position="37"/>
    </location>
</feature>